<keyword evidence="4" id="KW-1185">Reference proteome</keyword>
<proteinExistence type="predicted"/>
<keyword evidence="2" id="KW-0812">Transmembrane</keyword>
<dbReference type="RefSeq" id="WP_346785498.1">
    <property type="nucleotide sequence ID" value="NZ_JBDLBR010000004.1"/>
</dbReference>
<dbReference type="Proteomes" id="UP001484535">
    <property type="component" value="Unassembled WGS sequence"/>
</dbReference>
<keyword evidence="2" id="KW-0472">Membrane</keyword>
<protein>
    <recommendedName>
        <fullName evidence="5">PEP-CTERM protein-sorting domain-containing protein</fullName>
    </recommendedName>
</protein>
<gene>
    <name evidence="3" type="ORF">ABDJ38_12740</name>
</gene>
<name>A0ABV0D1T8_9SPHN</name>
<feature type="compositionally biased region" description="Gly residues" evidence="1">
    <location>
        <begin position="169"/>
        <end position="182"/>
    </location>
</feature>
<evidence type="ECO:0000313" key="4">
    <source>
        <dbReference type="Proteomes" id="UP001484535"/>
    </source>
</evidence>
<evidence type="ECO:0000256" key="2">
    <source>
        <dbReference type="SAM" id="Phobius"/>
    </source>
</evidence>
<sequence>MQVASRHSLYAFAARQPKFHFWLLSSLGFVVLASSFLSHDKRGLLFYDEPTALLAEDLTMMPEFITGGFGNRLVGDGSGRGERPNSLRRTIGPRGAAPGLAGDTAGQTAPGGAVAPAAAPAVPNFADATGPALASGPAAGGTPLGLPGFFGDGGGFGPTPIGFVPVPGSDGGGSGSSSGGDTPGPVVPAIPEPASWLMMIIAVFTLGSAIRRGNEDGAPLAT</sequence>
<evidence type="ECO:0000256" key="1">
    <source>
        <dbReference type="SAM" id="MobiDB-lite"/>
    </source>
</evidence>
<dbReference type="EMBL" id="JBDLBR010000004">
    <property type="protein sequence ID" value="MEN7538042.1"/>
    <property type="molecule type" value="Genomic_DNA"/>
</dbReference>
<comment type="caution">
    <text evidence="3">The sequence shown here is derived from an EMBL/GenBank/DDBJ whole genome shotgun (WGS) entry which is preliminary data.</text>
</comment>
<feature type="region of interest" description="Disordered" evidence="1">
    <location>
        <begin position="160"/>
        <end position="188"/>
    </location>
</feature>
<evidence type="ECO:0008006" key="5">
    <source>
        <dbReference type="Google" id="ProtNLM"/>
    </source>
</evidence>
<reference evidence="3 4" key="1">
    <citation type="submission" date="2024-05" db="EMBL/GenBank/DDBJ databases">
        <authorList>
            <person name="Park S."/>
        </authorList>
    </citation>
    <scope>NUCLEOTIDE SEQUENCE [LARGE SCALE GENOMIC DNA]</scope>
    <source>
        <strain evidence="3 4">DGU5</strain>
    </source>
</reference>
<accession>A0ABV0D1T8</accession>
<organism evidence="3 4">
    <name type="scientific">Aurantiacibacter flavus</name>
    <dbReference type="NCBI Taxonomy" id="3145232"/>
    <lineage>
        <taxon>Bacteria</taxon>
        <taxon>Pseudomonadati</taxon>
        <taxon>Pseudomonadota</taxon>
        <taxon>Alphaproteobacteria</taxon>
        <taxon>Sphingomonadales</taxon>
        <taxon>Erythrobacteraceae</taxon>
        <taxon>Aurantiacibacter</taxon>
    </lineage>
</organism>
<evidence type="ECO:0000313" key="3">
    <source>
        <dbReference type="EMBL" id="MEN7538042.1"/>
    </source>
</evidence>
<feature type="region of interest" description="Disordered" evidence="1">
    <location>
        <begin position="72"/>
        <end position="116"/>
    </location>
</feature>
<feature type="transmembrane region" description="Helical" evidence="2">
    <location>
        <begin position="19"/>
        <end position="37"/>
    </location>
</feature>
<keyword evidence="2" id="KW-1133">Transmembrane helix</keyword>